<organism evidence="3">
    <name type="scientific">marine sediment metagenome</name>
    <dbReference type="NCBI Taxonomy" id="412755"/>
    <lineage>
        <taxon>unclassified sequences</taxon>
        <taxon>metagenomes</taxon>
        <taxon>ecological metagenomes</taxon>
    </lineage>
</organism>
<sequence length="180" mass="20663">MIKDDRILRSAAQVNTQEELVALLNQPIKIYQFRVTLDFIRLQEPSGTVYRSIEIEGDDTLYDLHLQIQDAFGWDNDHLFSFYMSNRIGDESSEYSGNPIGGDPSSIGAEPSGTAAKTEIRNLRLRKGKHFKYLFDYGDRLIHTIEVLGKYNRGHEKNEAYPRITEKAGDPPPQYDYSEE</sequence>
<dbReference type="InterPro" id="IPR024047">
    <property type="entry name" value="MM3350-like_sf"/>
</dbReference>
<dbReference type="EMBL" id="LAZR01021455">
    <property type="protein sequence ID" value="KKL85267.1"/>
    <property type="molecule type" value="Genomic_DNA"/>
</dbReference>
<reference evidence="3" key="1">
    <citation type="journal article" date="2015" name="Nature">
        <title>Complex archaea that bridge the gap between prokaryotes and eukaryotes.</title>
        <authorList>
            <person name="Spang A."/>
            <person name="Saw J.H."/>
            <person name="Jorgensen S.L."/>
            <person name="Zaremba-Niedzwiedzka K."/>
            <person name="Martijn J."/>
            <person name="Lind A.E."/>
            <person name="van Eijk R."/>
            <person name="Schleper C."/>
            <person name="Guy L."/>
            <person name="Ettema T.J."/>
        </authorList>
    </citation>
    <scope>NUCLEOTIDE SEQUENCE</scope>
</reference>
<dbReference type="Gene3D" id="3.10.290.30">
    <property type="entry name" value="MM3350-like"/>
    <property type="match status" value="1"/>
</dbReference>
<dbReference type="InterPro" id="IPR012912">
    <property type="entry name" value="Plasmid_pRiA4b_Orf3-like"/>
</dbReference>
<comment type="caution">
    <text evidence="3">The sequence shown here is derived from an EMBL/GenBank/DDBJ whole genome shotgun (WGS) entry which is preliminary data.</text>
</comment>
<dbReference type="PANTHER" id="PTHR41878">
    <property type="entry name" value="LEXA REPRESSOR-RELATED"/>
    <property type="match status" value="1"/>
</dbReference>
<dbReference type="Pfam" id="PF07929">
    <property type="entry name" value="PRiA4_ORF3"/>
    <property type="match status" value="1"/>
</dbReference>
<accession>A0A0F9ID32</accession>
<feature type="compositionally biased region" description="Basic and acidic residues" evidence="1">
    <location>
        <begin position="158"/>
        <end position="169"/>
    </location>
</feature>
<name>A0A0F9ID32_9ZZZZ</name>
<feature type="domain" description="Plasmid pRiA4b Orf3-like" evidence="2">
    <location>
        <begin position="30"/>
        <end position="173"/>
    </location>
</feature>
<protein>
    <recommendedName>
        <fullName evidence="2">Plasmid pRiA4b Orf3-like domain-containing protein</fullName>
    </recommendedName>
</protein>
<gene>
    <name evidence="3" type="ORF">LCGC14_1956430</name>
</gene>
<proteinExistence type="predicted"/>
<evidence type="ECO:0000256" key="1">
    <source>
        <dbReference type="SAM" id="MobiDB-lite"/>
    </source>
</evidence>
<dbReference type="AlphaFoldDB" id="A0A0F9ID32"/>
<dbReference type="SUPFAM" id="SSF159941">
    <property type="entry name" value="MM3350-like"/>
    <property type="match status" value="1"/>
</dbReference>
<evidence type="ECO:0000259" key="2">
    <source>
        <dbReference type="Pfam" id="PF07929"/>
    </source>
</evidence>
<feature type="region of interest" description="Disordered" evidence="1">
    <location>
        <begin position="158"/>
        <end position="180"/>
    </location>
</feature>
<evidence type="ECO:0000313" key="3">
    <source>
        <dbReference type="EMBL" id="KKL85267.1"/>
    </source>
</evidence>
<dbReference type="PANTHER" id="PTHR41878:SF1">
    <property type="entry name" value="TNPR PROTEIN"/>
    <property type="match status" value="1"/>
</dbReference>